<dbReference type="PANTHER" id="PTHR14418">
    <property type="entry name" value="CONDENSIN COMPLEX SUBUNIT 3-RELATED"/>
    <property type="match status" value="1"/>
</dbReference>
<organism evidence="1 2">
    <name type="scientific">Anser cygnoides</name>
    <name type="common">Swan goose</name>
    <dbReference type="NCBI Taxonomy" id="8845"/>
    <lineage>
        <taxon>Eukaryota</taxon>
        <taxon>Metazoa</taxon>
        <taxon>Chordata</taxon>
        <taxon>Craniata</taxon>
        <taxon>Vertebrata</taxon>
        <taxon>Euteleostomi</taxon>
        <taxon>Archelosauria</taxon>
        <taxon>Archosauria</taxon>
        <taxon>Dinosauria</taxon>
        <taxon>Saurischia</taxon>
        <taxon>Theropoda</taxon>
        <taxon>Coelurosauria</taxon>
        <taxon>Aves</taxon>
        <taxon>Neognathae</taxon>
        <taxon>Galloanserae</taxon>
        <taxon>Anseriformes</taxon>
        <taxon>Anatidae</taxon>
        <taxon>Anserinae</taxon>
        <taxon>Anser</taxon>
    </lineage>
</organism>
<evidence type="ECO:0000313" key="2">
    <source>
        <dbReference type="Proteomes" id="UP000694521"/>
    </source>
</evidence>
<accession>A0A8B9IFG2</accession>
<dbReference type="Proteomes" id="UP000694521">
    <property type="component" value="Unplaced"/>
</dbReference>
<dbReference type="InterPro" id="IPR011989">
    <property type="entry name" value="ARM-like"/>
</dbReference>
<dbReference type="SUPFAM" id="SSF48371">
    <property type="entry name" value="ARM repeat"/>
    <property type="match status" value="1"/>
</dbReference>
<reference evidence="1" key="1">
    <citation type="submission" date="2025-08" db="UniProtKB">
        <authorList>
            <consortium name="Ensembl"/>
        </authorList>
    </citation>
    <scope>IDENTIFICATION</scope>
</reference>
<dbReference type="InterPro" id="IPR027165">
    <property type="entry name" value="CND3"/>
</dbReference>
<dbReference type="GO" id="GO:0000793">
    <property type="term" value="C:condensed chromosome"/>
    <property type="evidence" value="ECO:0007669"/>
    <property type="project" value="TreeGrafter"/>
</dbReference>
<proteinExistence type="predicted"/>
<evidence type="ECO:0000313" key="1">
    <source>
        <dbReference type="Ensembl" id="ENSACDP00005003737.1"/>
    </source>
</evidence>
<dbReference type="Ensembl" id="ENSACDT00005004518.1">
    <property type="protein sequence ID" value="ENSACDP00005003737.1"/>
    <property type="gene ID" value="ENSACDG00005002708.1"/>
</dbReference>
<protein>
    <submittedName>
        <fullName evidence="1">Non-SMC condensin I complex subunit G</fullName>
    </submittedName>
</protein>
<sequence length="251" mass="28694">MGVAKKPLEVKEAFRLAQKPHQNHAKLVVALRSAYSQLEDKADFHEKFIHFLKYAMIVYKREPAVEQLINFVAKFVTSFYQPEEGESSEEREEDNLLLNYVFNFLLESHNANSHAVRFRTCQLVNKLLGSMPENAQIDDDLFDKINEAMMTRLKDKFSDVRIQAVLALSRLQDPKDENCPVANIYNTLLENDLNSEVRRAVLSCIAPSARTLPKIVGRAMDVKEAVRKLAYEVLTDEQKPIQQSNPSSRGP</sequence>
<dbReference type="Gene3D" id="1.25.10.10">
    <property type="entry name" value="Leucine-rich Repeat Variant"/>
    <property type="match status" value="1"/>
</dbReference>
<gene>
    <name evidence="1" type="primary">NCAPG</name>
</gene>
<keyword evidence="2" id="KW-1185">Reference proteome</keyword>
<name>A0A8B9IFG2_ANSCY</name>
<dbReference type="PANTHER" id="PTHR14418:SF5">
    <property type="entry name" value="CONDENSIN COMPLEX SUBUNIT 3"/>
    <property type="match status" value="1"/>
</dbReference>
<dbReference type="InterPro" id="IPR016024">
    <property type="entry name" value="ARM-type_fold"/>
</dbReference>
<reference evidence="1" key="2">
    <citation type="submission" date="2025-09" db="UniProtKB">
        <authorList>
            <consortium name="Ensembl"/>
        </authorList>
    </citation>
    <scope>IDENTIFICATION</scope>
</reference>
<dbReference type="GO" id="GO:0007076">
    <property type="term" value="P:mitotic chromosome condensation"/>
    <property type="evidence" value="ECO:0007669"/>
    <property type="project" value="InterPro"/>
</dbReference>
<dbReference type="AlphaFoldDB" id="A0A8B9IFG2"/>
<dbReference type="GO" id="GO:0000796">
    <property type="term" value="C:condensin complex"/>
    <property type="evidence" value="ECO:0007669"/>
    <property type="project" value="InterPro"/>
</dbReference>
<dbReference type="GO" id="GO:0005737">
    <property type="term" value="C:cytoplasm"/>
    <property type="evidence" value="ECO:0007669"/>
    <property type="project" value="TreeGrafter"/>
</dbReference>